<dbReference type="GO" id="GO:0005874">
    <property type="term" value="C:microtubule"/>
    <property type="evidence" value="ECO:0007669"/>
    <property type="project" value="TreeGrafter"/>
</dbReference>
<evidence type="ECO:0000313" key="1">
    <source>
        <dbReference type="EMBL" id="GFH12797.1"/>
    </source>
</evidence>
<dbReference type="Gene3D" id="3.40.50.300">
    <property type="entry name" value="P-loop containing nucleotide triphosphate hydrolases"/>
    <property type="match status" value="1"/>
</dbReference>
<dbReference type="InterPro" id="IPR022812">
    <property type="entry name" value="Dynamin"/>
</dbReference>
<dbReference type="GO" id="GO:0016020">
    <property type="term" value="C:membrane"/>
    <property type="evidence" value="ECO:0007669"/>
    <property type="project" value="TreeGrafter"/>
</dbReference>
<dbReference type="AlphaFoldDB" id="A0A699YRA8"/>
<dbReference type="EMBL" id="BLLF01000541">
    <property type="protein sequence ID" value="GFH12797.1"/>
    <property type="molecule type" value="Genomic_DNA"/>
</dbReference>
<comment type="caution">
    <text evidence="1">The sequence shown here is derived from an EMBL/GenBank/DDBJ whole genome shotgun (WGS) entry which is preliminary data.</text>
</comment>
<proteinExistence type="predicted"/>
<organism evidence="1 2">
    <name type="scientific">Haematococcus lacustris</name>
    <name type="common">Green alga</name>
    <name type="synonym">Haematococcus pluvialis</name>
    <dbReference type="NCBI Taxonomy" id="44745"/>
    <lineage>
        <taxon>Eukaryota</taxon>
        <taxon>Viridiplantae</taxon>
        <taxon>Chlorophyta</taxon>
        <taxon>core chlorophytes</taxon>
        <taxon>Chlorophyceae</taxon>
        <taxon>CS clade</taxon>
        <taxon>Chlamydomonadales</taxon>
        <taxon>Haematococcaceae</taxon>
        <taxon>Haematococcus</taxon>
    </lineage>
</organism>
<reference evidence="1 2" key="1">
    <citation type="submission" date="2020-02" db="EMBL/GenBank/DDBJ databases">
        <title>Draft genome sequence of Haematococcus lacustris strain NIES-144.</title>
        <authorList>
            <person name="Morimoto D."/>
            <person name="Nakagawa S."/>
            <person name="Yoshida T."/>
            <person name="Sawayama S."/>
        </authorList>
    </citation>
    <scope>NUCLEOTIDE SEQUENCE [LARGE SCALE GENOMIC DNA]</scope>
    <source>
        <strain evidence="1 2">NIES-144</strain>
    </source>
</reference>
<keyword evidence="2" id="KW-1185">Reference proteome</keyword>
<dbReference type="PANTHER" id="PTHR11566">
    <property type="entry name" value="DYNAMIN"/>
    <property type="match status" value="1"/>
</dbReference>
<name>A0A699YRA8_HAELA</name>
<dbReference type="PANTHER" id="PTHR11566:SF223">
    <property type="entry name" value="PROTEIN 1C, PUTATIVE, EXPRESSED-RELATED"/>
    <property type="match status" value="1"/>
</dbReference>
<accession>A0A699YRA8</accession>
<evidence type="ECO:0000313" key="2">
    <source>
        <dbReference type="Proteomes" id="UP000485058"/>
    </source>
</evidence>
<dbReference type="InterPro" id="IPR027417">
    <property type="entry name" value="P-loop_NTPase"/>
</dbReference>
<dbReference type="GO" id="GO:0005737">
    <property type="term" value="C:cytoplasm"/>
    <property type="evidence" value="ECO:0007669"/>
    <property type="project" value="TreeGrafter"/>
</dbReference>
<dbReference type="GO" id="GO:0008017">
    <property type="term" value="F:microtubule binding"/>
    <property type="evidence" value="ECO:0007669"/>
    <property type="project" value="TreeGrafter"/>
</dbReference>
<dbReference type="GO" id="GO:0003924">
    <property type="term" value="F:GTPase activity"/>
    <property type="evidence" value="ECO:0007669"/>
    <property type="project" value="TreeGrafter"/>
</dbReference>
<protein>
    <submittedName>
        <fullName evidence="1">Uncharacterized protein</fullName>
    </submittedName>
</protein>
<sequence>MLFRNQEEIRGEIEAETERLLKNMNGRVVSPDPIYLTVHSPNVPNLTMVDMP</sequence>
<dbReference type="Proteomes" id="UP000485058">
    <property type="component" value="Unassembled WGS sequence"/>
</dbReference>
<feature type="non-terminal residue" evidence="1">
    <location>
        <position position="52"/>
    </location>
</feature>
<gene>
    <name evidence="1" type="ORF">HaLaN_08551</name>
</gene>